<dbReference type="GO" id="GO:0005680">
    <property type="term" value="C:anaphase-promoting complex"/>
    <property type="evidence" value="ECO:0007669"/>
    <property type="project" value="TreeGrafter"/>
</dbReference>
<feature type="region of interest" description="Disordered" evidence="4">
    <location>
        <begin position="1"/>
        <end position="20"/>
    </location>
</feature>
<dbReference type="GO" id="GO:1905786">
    <property type="term" value="P:positive regulation of anaphase-promoting complex-dependent catabolic process"/>
    <property type="evidence" value="ECO:0007669"/>
    <property type="project" value="TreeGrafter"/>
</dbReference>
<gene>
    <name evidence="5" type="ORF">R9X50_00619000</name>
</gene>
<dbReference type="GO" id="GO:0010997">
    <property type="term" value="F:anaphase-promoting complex binding"/>
    <property type="evidence" value="ECO:0007669"/>
    <property type="project" value="InterPro"/>
</dbReference>
<proteinExistence type="predicted"/>
<dbReference type="GO" id="GO:0031145">
    <property type="term" value="P:anaphase-promoting complex-dependent catabolic process"/>
    <property type="evidence" value="ECO:0007669"/>
    <property type="project" value="TreeGrafter"/>
</dbReference>
<dbReference type="PANTHER" id="PTHR19918:SF5">
    <property type="entry name" value="MEIOSIS-SPECIFIC APC_C ACTIVATOR PROTEIN AMA1"/>
    <property type="match status" value="1"/>
</dbReference>
<sequence length="711" mass="77733">MAAPETCESPLSPISPLGSYDGTINIETPLTSPECSPKRSKCKKWQSLASVTFDDRIGLDGQDDTEAGTGIETPQRQPRALLRCRDSRVVPRQRWGMDSRGLRSPDRFITSRAGTPTKESFILSKNGAEKRIDNSDPFGPTLPQIGREGERFATIRTPPPAPRSVPGATSIAVDVPSSNIRTTSEGTVWSVGGVIVTEGVPSTSNGRGGRVTSGTSAPHHVADFLRRVTADQSEFQHERRLAVAMDISQNAKMMDHSVPSSSLSGPSTYNADSPPRVWQDGAWRRDCPESPTKTSAEKHTKGIPMIPFRVLDAPALRDDYYCSLLAYSPTLRSLAVGLGPHVYLWSESKTAARNELPDALNSPHRAHVTSLSFSSIDGGSAILAIGRADGRITLWSPLDRDPKFDSEQPSPVSCVSFRPTAVRRPSIRDRLVTVPTEELLVGDEAGNVYYYSIEWPTHDQRDLFDWHGSMTLLARISCHTQQVCSIAWCPDGEYFATGGNDNQLLLYETKKMLISSARRPQSNEGAVNVRSGNFNHIYESVAGQGIVNNATHGQQKHTFTLNAAVKAVAFAPWQPTLLAAELAATFGFAQPEHPYRVAVFSWPSCITVVCIPWWSEERALYGVAYFRSPNSGSDDFDAGRADAEGRPWQGRRTREEGCLVVATSDASIKFHEVWAERAGEMKRAGNVGILGGSQILEGECSADVERHTSIR</sequence>
<keyword evidence="1 3" id="KW-0853">WD repeat</keyword>
<dbReference type="Proteomes" id="UP001303373">
    <property type="component" value="Chromosome 10"/>
</dbReference>
<keyword evidence="2" id="KW-0677">Repeat</keyword>
<dbReference type="InterPro" id="IPR036322">
    <property type="entry name" value="WD40_repeat_dom_sf"/>
</dbReference>
<dbReference type="GO" id="GO:1990757">
    <property type="term" value="F:ubiquitin ligase activator activity"/>
    <property type="evidence" value="ECO:0007669"/>
    <property type="project" value="TreeGrafter"/>
</dbReference>
<dbReference type="InterPro" id="IPR001680">
    <property type="entry name" value="WD40_rpt"/>
</dbReference>
<dbReference type="PROSITE" id="PS50082">
    <property type="entry name" value="WD_REPEATS_2"/>
    <property type="match status" value="1"/>
</dbReference>
<reference evidence="5 6" key="1">
    <citation type="submission" date="2023-11" db="EMBL/GenBank/DDBJ databases">
        <title>An acidophilic fungus is an integral part of prey digestion in a carnivorous sundew plant.</title>
        <authorList>
            <person name="Tsai I.J."/>
        </authorList>
    </citation>
    <scope>NUCLEOTIDE SEQUENCE [LARGE SCALE GENOMIC DNA]</scope>
    <source>
        <strain evidence="5">169a</strain>
    </source>
</reference>
<dbReference type="PANTHER" id="PTHR19918">
    <property type="entry name" value="CELL DIVISION CYCLE 20 CDC20 FIZZY -RELATED"/>
    <property type="match status" value="1"/>
</dbReference>
<organism evidence="5 6">
    <name type="scientific">Acrodontium crateriforme</name>
    <dbReference type="NCBI Taxonomy" id="150365"/>
    <lineage>
        <taxon>Eukaryota</taxon>
        <taxon>Fungi</taxon>
        <taxon>Dikarya</taxon>
        <taxon>Ascomycota</taxon>
        <taxon>Pezizomycotina</taxon>
        <taxon>Dothideomycetes</taxon>
        <taxon>Dothideomycetidae</taxon>
        <taxon>Mycosphaerellales</taxon>
        <taxon>Teratosphaeriaceae</taxon>
        <taxon>Acrodontium</taxon>
    </lineage>
</organism>
<evidence type="ECO:0000256" key="4">
    <source>
        <dbReference type="SAM" id="MobiDB-lite"/>
    </source>
</evidence>
<feature type="compositionally biased region" description="Low complexity" evidence="4">
    <location>
        <begin position="257"/>
        <end position="267"/>
    </location>
</feature>
<dbReference type="InterPro" id="IPR015943">
    <property type="entry name" value="WD40/YVTN_repeat-like_dom_sf"/>
</dbReference>
<evidence type="ECO:0000256" key="2">
    <source>
        <dbReference type="ARBA" id="ARBA00022737"/>
    </source>
</evidence>
<evidence type="ECO:0000256" key="1">
    <source>
        <dbReference type="ARBA" id="ARBA00022574"/>
    </source>
</evidence>
<accession>A0AAQ3RDI6</accession>
<dbReference type="Gene3D" id="2.130.10.10">
    <property type="entry name" value="YVTN repeat-like/Quinoprotein amine dehydrogenase"/>
    <property type="match status" value="1"/>
</dbReference>
<dbReference type="InterPro" id="IPR033010">
    <property type="entry name" value="Cdc20/Fizzy"/>
</dbReference>
<dbReference type="AlphaFoldDB" id="A0AAQ3RDI6"/>
<keyword evidence="6" id="KW-1185">Reference proteome</keyword>
<feature type="repeat" description="WD" evidence="3">
    <location>
        <begin position="476"/>
        <end position="508"/>
    </location>
</feature>
<name>A0AAQ3RDI6_9PEZI</name>
<evidence type="ECO:0000313" key="5">
    <source>
        <dbReference type="EMBL" id="WPH03313.1"/>
    </source>
</evidence>
<feature type="region of interest" description="Disordered" evidence="4">
    <location>
        <begin position="53"/>
        <end position="73"/>
    </location>
</feature>
<protein>
    <submittedName>
        <fullName evidence="5">WD40 repeat-like protein</fullName>
    </submittedName>
</protein>
<dbReference type="Pfam" id="PF00400">
    <property type="entry name" value="WD40"/>
    <property type="match status" value="1"/>
</dbReference>
<dbReference type="SUPFAM" id="SSF50978">
    <property type="entry name" value="WD40 repeat-like"/>
    <property type="match status" value="1"/>
</dbReference>
<dbReference type="PROSITE" id="PS50294">
    <property type="entry name" value="WD_REPEATS_REGION"/>
    <property type="match status" value="1"/>
</dbReference>
<evidence type="ECO:0000313" key="6">
    <source>
        <dbReference type="Proteomes" id="UP001303373"/>
    </source>
</evidence>
<dbReference type="SMART" id="SM00320">
    <property type="entry name" value="WD40"/>
    <property type="match status" value="2"/>
</dbReference>
<evidence type="ECO:0000256" key="3">
    <source>
        <dbReference type="PROSITE-ProRule" id="PRU00221"/>
    </source>
</evidence>
<dbReference type="EMBL" id="CP138589">
    <property type="protein sequence ID" value="WPH03313.1"/>
    <property type="molecule type" value="Genomic_DNA"/>
</dbReference>
<feature type="region of interest" description="Disordered" evidence="4">
    <location>
        <begin position="255"/>
        <end position="299"/>
    </location>
</feature>